<comment type="caution">
    <text evidence="1">The sequence shown here is derived from an EMBL/GenBank/DDBJ whole genome shotgun (WGS) entry which is preliminary data.</text>
</comment>
<gene>
    <name evidence="1" type="ORF">E2493_09205</name>
</gene>
<name>A0A4Y8ZRS7_9SPHN</name>
<dbReference type="Pfam" id="PF04325">
    <property type="entry name" value="DUF465"/>
    <property type="match status" value="1"/>
</dbReference>
<keyword evidence="2" id="KW-1185">Reference proteome</keyword>
<dbReference type="EMBL" id="SPDV01000014">
    <property type="protein sequence ID" value="TFI58634.1"/>
    <property type="molecule type" value="Genomic_DNA"/>
</dbReference>
<organism evidence="1 2">
    <name type="scientific">Sphingomonas parva</name>
    <dbReference type="NCBI Taxonomy" id="2555898"/>
    <lineage>
        <taxon>Bacteria</taxon>
        <taxon>Pseudomonadati</taxon>
        <taxon>Pseudomonadota</taxon>
        <taxon>Alphaproteobacteria</taxon>
        <taxon>Sphingomonadales</taxon>
        <taxon>Sphingomonadaceae</taxon>
        <taxon>Sphingomonas</taxon>
    </lineage>
</organism>
<proteinExistence type="predicted"/>
<sequence length="57" mass="6788">MSSATYRLTRIHRRVDDAILREMSRRLPDSLRLLRLKKLRLAVKDRLASLMRKPRAS</sequence>
<dbReference type="Proteomes" id="UP000298213">
    <property type="component" value="Unassembled WGS sequence"/>
</dbReference>
<reference evidence="1 2" key="1">
    <citation type="submission" date="2019-03" db="EMBL/GenBank/DDBJ databases">
        <title>Genome sequence of Sphingomonas sp. 17J27-24.</title>
        <authorList>
            <person name="Kim M."/>
            <person name="Maeng S."/>
            <person name="Sathiyaraj S."/>
        </authorList>
    </citation>
    <scope>NUCLEOTIDE SEQUENCE [LARGE SCALE GENOMIC DNA]</scope>
    <source>
        <strain evidence="1 2">17J27-24</strain>
    </source>
</reference>
<dbReference type="Gene3D" id="6.10.280.50">
    <property type="match status" value="1"/>
</dbReference>
<evidence type="ECO:0000313" key="1">
    <source>
        <dbReference type="EMBL" id="TFI58634.1"/>
    </source>
</evidence>
<dbReference type="InterPro" id="IPR007420">
    <property type="entry name" value="DUF465"/>
</dbReference>
<dbReference type="InterPro" id="IPR038444">
    <property type="entry name" value="DUF465_sf"/>
</dbReference>
<evidence type="ECO:0000313" key="2">
    <source>
        <dbReference type="Proteomes" id="UP000298213"/>
    </source>
</evidence>
<dbReference type="AlphaFoldDB" id="A0A4Y8ZRS7"/>
<protein>
    <submittedName>
        <fullName evidence="1">DUF465 domain-containing protein</fullName>
    </submittedName>
</protein>
<accession>A0A4Y8ZRS7</accession>